<evidence type="ECO:0000313" key="1">
    <source>
        <dbReference type="EMBL" id="UTW11247.1"/>
    </source>
</evidence>
<protein>
    <recommendedName>
        <fullName evidence="3">Amidase</fullName>
    </recommendedName>
</protein>
<organism evidence="1 2">
    <name type="scientific">Marinobacterium rhizophilum</name>
    <dbReference type="NCBI Taxonomy" id="420402"/>
    <lineage>
        <taxon>Bacteria</taxon>
        <taxon>Pseudomonadati</taxon>
        <taxon>Pseudomonadota</taxon>
        <taxon>Gammaproteobacteria</taxon>
        <taxon>Oceanospirillales</taxon>
        <taxon>Oceanospirillaceae</taxon>
        <taxon>Marinobacterium</taxon>
    </lineage>
</organism>
<sequence length="102" mass="11054">MSQNHAAAFWRRPPVQRRMADAEAAFQRGDSLPTELLAALNERVEQIPDIVSSTYVCVGNPAVSSTPPEQQGALAGIPLSIKDLFDSWSSRPSCTIPLYANA</sequence>
<evidence type="ECO:0008006" key="3">
    <source>
        <dbReference type="Google" id="ProtNLM"/>
    </source>
</evidence>
<accession>A0ABY5HFW7</accession>
<name>A0ABY5HFW7_9GAMM</name>
<dbReference type="InterPro" id="IPR036928">
    <property type="entry name" value="AS_sf"/>
</dbReference>
<reference evidence="1" key="1">
    <citation type="submission" date="2021-04" db="EMBL/GenBank/DDBJ databases">
        <title>Oceanospirillales bacteria with DddD are important DMSP degraders in coastal seawater.</title>
        <authorList>
            <person name="Liu J."/>
        </authorList>
    </citation>
    <scope>NUCLEOTIDE SEQUENCE</scope>
    <source>
        <strain evidence="1">D13-1</strain>
    </source>
</reference>
<evidence type="ECO:0000313" key="2">
    <source>
        <dbReference type="Proteomes" id="UP001058461"/>
    </source>
</evidence>
<dbReference type="EMBL" id="CP073347">
    <property type="protein sequence ID" value="UTW11247.1"/>
    <property type="molecule type" value="Genomic_DNA"/>
</dbReference>
<dbReference type="RefSeq" id="WP_255853288.1">
    <property type="nucleotide sequence ID" value="NZ_CP073347.1"/>
</dbReference>
<keyword evidence="2" id="KW-1185">Reference proteome</keyword>
<proteinExistence type="predicted"/>
<dbReference type="SUPFAM" id="SSF75304">
    <property type="entry name" value="Amidase signature (AS) enzymes"/>
    <property type="match status" value="1"/>
</dbReference>
<gene>
    <name evidence="1" type="ORF">KDW95_18555</name>
</gene>
<dbReference type="Proteomes" id="UP001058461">
    <property type="component" value="Chromosome"/>
</dbReference>